<dbReference type="EMBL" id="JAROAV010000001">
    <property type="protein sequence ID" value="MDF8262654.1"/>
    <property type="molecule type" value="Genomic_DNA"/>
</dbReference>
<keyword evidence="4" id="KW-0732">Signal</keyword>
<evidence type="ECO:0000256" key="5">
    <source>
        <dbReference type="SAM" id="MobiDB-lite"/>
    </source>
</evidence>
<comment type="similarity">
    <text evidence="2">Belongs to the bacterial solute-binding protein 1 family.</text>
</comment>
<organism evidence="6 7">
    <name type="scientific">Luteipulveratus flavus</name>
    <dbReference type="NCBI Taxonomy" id="3031728"/>
    <lineage>
        <taxon>Bacteria</taxon>
        <taxon>Bacillati</taxon>
        <taxon>Actinomycetota</taxon>
        <taxon>Actinomycetes</taxon>
        <taxon>Micrococcales</taxon>
        <taxon>Dermacoccaceae</taxon>
        <taxon>Luteipulveratus</taxon>
    </lineage>
</organism>
<evidence type="ECO:0000313" key="7">
    <source>
        <dbReference type="Proteomes" id="UP001528912"/>
    </source>
</evidence>
<keyword evidence="3" id="KW-0813">Transport</keyword>
<comment type="subcellular location">
    <subcellularLocation>
        <location evidence="1">Cell envelope</location>
    </subcellularLocation>
</comment>
<dbReference type="InterPro" id="IPR006059">
    <property type="entry name" value="SBP"/>
</dbReference>
<sequence>MSVDPFRPHSRPGAASASPPTLSPTRRTVLAGALGALATPTLTGCAGLTERVSANAGRRRDRLSVQVYGTDVEVAFYDRLARRFEQSRRGVTVDLVSVPFSEASVGIDAALASGTAPDVFRVDYPTMGVYASADQLLDVGDALSDLRTDISPAFLEAVSHGGRIYGMPQHIDTSGVVYRPDVLRDAGITSVPDRPQDAWSWEEFAQVAQRLTDKAPDGRSAFAVNWQALGAFRWLNWLFQAGGHLYDADQSAATLDTPAARRALDFTSSFFRRGWVPDSTSTKGATLPDAQFTSGTLAMVLAGNFLLPAFSETIGKRFGYAVTYLPQDHRAAGELGGNALVATRGAANPELAADFLAFLGAPAQMRDFCQASVLLPTRSSLLAQRLDFAVADDLMPVYAQQVRTIGERDVADVTTATFAEVNLALANELEQCFLGGRSTGATLSALADAVDQPAGLNDEGGRA</sequence>
<protein>
    <submittedName>
        <fullName evidence="6">Sugar ABC transporter substrate-binding protein</fullName>
    </submittedName>
</protein>
<evidence type="ECO:0000256" key="4">
    <source>
        <dbReference type="ARBA" id="ARBA00022729"/>
    </source>
</evidence>
<dbReference type="PANTHER" id="PTHR43649">
    <property type="entry name" value="ARABINOSE-BINDING PROTEIN-RELATED"/>
    <property type="match status" value="1"/>
</dbReference>
<dbReference type="Pfam" id="PF01547">
    <property type="entry name" value="SBP_bac_1"/>
    <property type="match status" value="1"/>
</dbReference>
<dbReference type="InterPro" id="IPR006311">
    <property type="entry name" value="TAT_signal"/>
</dbReference>
<dbReference type="Gene3D" id="3.40.190.10">
    <property type="entry name" value="Periplasmic binding protein-like II"/>
    <property type="match status" value="1"/>
</dbReference>
<evidence type="ECO:0000256" key="3">
    <source>
        <dbReference type="ARBA" id="ARBA00022448"/>
    </source>
</evidence>
<evidence type="ECO:0000256" key="1">
    <source>
        <dbReference type="ARBA" id="ARBA00004196"/>
    </source>
</evidence>
<evidence type="ECO:0000313" key="6">
    <source>
        <dbReference type="EMBL" id="MDF8262654.1"/>
    </source>
</evidence>
<dbReference type="CDD" id="cd13585">
    <property type="entry name" value="PBP2_TMBP_like"/>
    <property type="match status" value="1"/>
</dbReference>
<evidence type="ECO:0000256" key="2">
    <source>
        <dbReference type="ARBA" id="ARBA00008520"/>
    </source>
</evidence>
<keyword evidence="7" id="KW-1185">Reference proteome</keyword>
<dbReference type="PANTHER" id="PTHR43649:SF31">
    <property type="entry name" value="SN-GLYCEROL-3-PHOSPHATE-BINDING PERIPLASMIC PROTEIN UGPB"/>
    <property type="match status" value="1"/>
</dbReference>
<proteinExistence type="inferred from homology"/>
<reference evidence="6 7" key="1">
    <citation type="submission" date="2023-03" db="EMBL/GenBank/DDBJ databases">
        <title>YIM 133296 draft genome.</title>
        <authorList>
            <person name="Xiong L."/>
        </authorList>
    </citation>
    <scope>NUCLEOTIDE SEQUENCE [LARGE SCALE GENOMIC DNA]</scope>
    <source>
        <strain evidence="6 7">YIM 133296</strain>
    </source>
</reference>
<accession>A0ABT6C1E1</accession>
<dbReference type="InterPro" id="IPR050490">
    <property type="entry name" value="Bact_solute-bd_prot1"/>
</dbReference>
<dbReference type="SUPFAM" id="SSF53850">
    <property type="entry name" value="Periplasmic binding protein-like II"/>
    <property type="match status" value="1"/>
</dbReference>
<dbReference type="Proteomes" id="UP001528912">
    <property type="component" value="Unassembled WGS sequence"/>
</dbReference>
<name>A0ABT6C1E1_9MICO</name>
<feature type="region of interest" description="Disordered" evidence="5">
    <location>
        <begin position="1"/>
        <end position="25"/>
    </location>
</feature>
<dbReference type="RefSeq" id="WP_277190407.1">
    <property type="nucleotide sequence ID" value="NZ_JAROAV010000001.1"/>
</dbReference>
<dbReference type="PROSITE" id="PS51318">
    <property type="entry name" value="TAT"/>
    <property type="match status" value="1"/>
</dbReference>
<gene>
    <name evidence="6" type="ORF">P4R38_00155</name>
</gene>
<comment type="caution">
    <text evidence="6">The sequence shown here is derived from an EMBL/GenBank/DDBJ whole genome shotgun (WGS) entry which is preliminary data.</text>
</comment>